<reference evidence="1" key="2">
    <citation type="journal article" date="2024" name="Plant">
        <title>Genomic evolution and insights into agronomic trait innovations of Sesamum species.</title>
        <authorList>
            <person name="Miao H."/>
            <person name="Wang L."/>
            <person name="Qu L."/>
            <person name="Liu H."/>
            <person name="Sun Y."/>
            <person name="Le M."/>
            <person name="Wang Q."/>
            <person name="Wei S."/>
            <person name="Zheng Y."/>
            <person name="Lin W."/>
            <person name="Duan Y."/>
            <person name="Cao H."/>
            <person name="Xiong S."/>
            <person name="Wang X."/>
            <person name="Wei L."/>
            <person name="Li C."/>
            <person name="Ma Q."/>
            <person name="Ju M."/>
            <person name="Zhao R."/>
            <person name="Li G."/>
            <person name="Mu C."/>
            <person name="Tian Q."/>
            <person name="Mei H."/>
            <person name="Zhang T."/>
            <person name="Gao T."/>
            <person name="Zhang H."/>
        </authorList>
    </citation>
    <scope>NUCLEOTIDE SEQUENCE</scope>
    <source>
        <strain evidence="1">G02</strain>
    </source>
</reference>
<organism evidence="1">
    <name type="scientific">Sesamum radiatum</name>
    <name type="common">Black benniseed</name>
    <dbReference type="NCBI Taxonomy" id="300843"/>
    <lineage>
        <taxon>Eukaryota</taxon>
        <taxon>Viridiplantae</taxon>
        <taxon>Streptophyta</taxon>
        <taxon>Embryophyta</taxon>
        <taxon>Tracheophyta</taxon>
        <taxon>Spermatophyta</taxon>
        <taxon>Magnoliopsida</taxon>
        <taxon>eudicotyledons</taxon>
        <taxon>Gunneridae</taxon>
        <taxon>Pentapetalae</taxon>
        <taxon>asterids</taxon>
        <taxon>lamiids</taxon>
        <taxon>Lamiales</taxon>
        <taxon>Pedaliaceae</taxon>
        <taxon>Sesamum</taxon>
    </lineage>
</organism>
<evidence type="ECO:0000313" key="1">
    <source>
        <dbReference type="EMBL" id="KAL0316169.1"/>
    </source>
</evidence>
<name>A0AAW2LAM0_SESRA</name>
<comment type="caution">
    <text evidence="1">The sequence shown here is derived from an EMBL/GenBank/DDBJ whole genome shotgun (WGS) entry which is preliminary data.</text>
</comment>
<evidence type="ECO:0008006" key="2">
    <source>
        <dbReference type="Google" id="ProtNLM"/>
    </source>
</evidence>
<proteinExistence type="predicted"/>
<sequence>MFPETTVTHFDSALSDHAPIIISTTGSVVTPTALSRPWRSEAHWLQGPECDEVIKMGWAGMGRITGCWGVIHKLSACRHHLKTWSRSLAHLDRKQGHRLESQIREIKRGPISLESRRKEADLWDKLDAWYARQELYWQQRRKIH</sequence>
<protein>
    <recommendedName>
        <fullName evidence="2">Endonuclease/exonuclease/phosphatase domain-containing protein</fullName>
    </recommendedName>
</protein>
<reference evidence="1" key="1">
    <citation type="submission" date="2020-06" db="EMBL/GenBank/DDBJ databases">
        <authorList>
            <person name="Li T."/>
            <person name="Hu X."/>
            <person name="Zhang T."/>
            <person name="Song X."/>
            <person name="Zhang H."/>
            <person name="Dai N."/>
            <person name="Sheng W."/>
            <person name="Hou X."/>
            <person name="Wei L."/>
        </authorList>
    </citation>
    <scope>NUCLEOTIDE SEQUENCE</scope>
    <source>
        <strain evidence="1">G02</strain>
        <tissue evidence="1">Leaf</tissue>
    </source>
</reference>
<accession>A0AAW2LAM0</accession>
<dbReference type="EMBL" id="JACGWJ010000025">
    <property type="protein sequence ID" value="KAL0316169.1"/>
    <property type="molecule type" value="Genomic_DNA"/>
</dbReference>
<gene>
    <name evidence="1" type="ORF">Sradi_5495100</name>
</gene>
<dbReference type="AlphaFoldDB" id="A0AAW2LAM0"/>